<evidence type="ECO:0000313" key="2">
    <source>
        <dbReference type="Proteomes" id="UP000250235"/>
    </source>
</evidence>
<accession>A0A2Z7CDY3</accession>
<dbReference type="Proteomes" id="UP000250235">
    <property type="component" value="Unassembled WGS sequence"/>
</dbReference>
<reference evidence="1 2" key="1">
    <citation type="journal article" date="2015" name="Proc. Natl. Acad. Sci. U.S.A.">
        <title>The resurrection genome of Boea hygrometrica: A blueprint for survival of dehydration.</title>
        <authorList>
            <person name="Xiao L."/>
            <person name="Yang G."/>
            <person name="Zhang L."/>
            <person name="Yang X."/>
            <person name="Zhao S."/>
            <person name="Ji Z."/>
            <person name="Zhou Q."/>
            <person name="Hu M."/>
            <person name="Wang Y."/>
            <person name="Chen M."/>
            <person name="Xu Y."/>
            <person name="Jin H."/>
            <person name="Xiao X."/>
            <person name="Hu G."/>
            <person name="Bao F."/>
            <person name="Hu Y."/>
            <person name="Wan P."/>
            <person name="Li L."/>
            <person name="Deng X."/>
            <person name="Kuang T."/>
            <person name="Xiang C."/>
            <person name="Zhu J.K."/>
            <person name="Oliver M.J."/>
            <person name="He Y."/>
        </authorList>
    </citation>
    <scope>NUCLEOTIDE SEQUENCE [LARGE SCALE GENOMIC DNA]</scope>
    <source>
        <strain evidence="2">cv. XS01</strain>
    </source>
</reference>
<evidence type="ECO:0000313" key="1">
    <source>
        <dbReference type="EMBL" id="KZV42683.1"/>
    </source>
</evidence>
<proteinExistence type="predicted"/>
<dbReference type="EMBL" id="KQ998972">
    <property type="protein sequence ID" value="KZV42683.1"/>
    <property type="molecule type" value="Genomic_DNA"/>
</dbReference>
<gene>
    <name evidence="1" type="ORF">F511_15890</name>
</gene>
<keyword evidence="2" id="KW-1185">Reference proteome</keyword>
<sequence>MAASLIQNDLHVNFDSVLSLSDEGMVAMFKSLESIGLPGFLGCPYVIYEQTWSIFFAYAFVRANALISSVQGKFLEISEERFAGMFELLSEGLMSVDEVPKELINASRKDFSASGELIKTSFKKKEMKVVFRMLNDILAKTDTAKAGSFDAVTHERFLLMAAIHGGVKINWSKLLFDILKTMVTKSSKQVKGFAAQICVLLKSTPELTLGESKTFPPLKILTVKTVGTYIAKNKFVSTTPDEVTVEPMVEKVVKAAEKRIPAPVVTDPAAMKKRTTVGRAAPTAKTLALVPVVTEAEPIFVIPTKSPRSPRRQVPKRKLILQESDEHSRCRYSDLQDVCMAIESLTTLDLPMVVDSIRIYELKGPYYTLTMIDWFLQALSVIPRGSWGVVARRFTMVRWIDQKNVFSDLQ</sequence>
<evidence type="ECO:0008006" key="3">
    <source>
        <dbReference type="Google" id="ProtNLM"/>
    </source>
</evidence>
<protein>
    <recommendedName>
        <fullName evidence="3">Dystroglycan-like</fullName>
    </recommendedName>
</protein>
<dbReference type="OrthoDB" id="848707at2759"/>
<name>A0A2Z7CDY3_9LAMI</name>
<dbReference type="AlphaFoldDB" id="A0A2Z7CDY3"/>
<organism evidence="1 2">
    <name type="scientific">Dorcoceras hygrometricum</name>
    <dbReference type="NCBI Taxonomy" id="472368"/>
    <lineage>
        <taxon>Eukaryota</taxon>
        <taxon>Viridiplantae</taxon>
        <taxon>Streptophyta</taxon>
        <taxon>Embryophyta</taxon>
        <taxon>Tracheophyta</taxon>
        <taxon>Spermatophyta</taxon>
        <taxon>Magnoliopsida</taxon>
        <taxon>eudicotyledons</taxon>
        <taxon>Gunneridae</taxon>
        <taxon>Pentapetalae</taxon>
        <taxon>asterids</taxon>
        <taxon>lamiids</taxon>
        <taxon>Lamiales</taxon>
        <taxon>Gesneriaceae</taxon>
        <taxon>Didymocarpoideae</taxon>
        <taxon>Trichosporeae</taxon>
        <taxon>Loxocarpinae</taxon>
        <taxon>Dorcoceras</taxon>
    </lineage>
</organism>